<keyword evidence="3" id="KW-0479">Metal-binding</keyword>
<keyword evidence="7" id="KW-0805">Transcription regulation</keyword>
<keyword evidence="15" id="KW-1185">Reference proteome</keyword>
<dbReference type="PROSITE" id="PS50157">
    <property type="entry name" value="ZINC_FINGER_C2H2_2"/>
    <property type="match status" value="14"/>
</dbReference>
<feature type="domain" description="C2H2-type" evidence="13">
    <location>
        <begin position="469"/>
        <end position="496"/>
    </location>
</feature>
<dbReference type="FunFam" id="3.30.160.60:FF:000690">
    <property type="entry name" value="Zinc finger protein 354C"/>
    <property type="match status" value="1"/>
</dbReference>
<evidence type="ECO:0000256" key="10">
    <source>
        <dbReference type="ARBA" id="ARBA00023242"/>
    </source>
</evidence>
<dbReference type="SMART" id="SM00355">
    <property type="entry name" value="ZnF_C2H2"/>
    <property type="match status" value="14"/>
</dbReference>
<feature type="region of interest" description="Disordered" evidence="12">
    <location>
        <begin position="71"/>
        <end position="157"/>
    </location>
</feature>
<dbReference type="InterPro" id="IPR013087">
    <property type="entry name" value="Znf_C2H2_type"/>
</dbReference>
<feature type="region of interest" description="Disordered" evidence="12">
    <location>
        <begin position="555"/>
        <end position="590"/>
    </location>
</feature>
<dbReference type="FunFam" id="3.30.160.60:FF:001498">
    <property type="entry name" value="Zinc finger protein 404"/>
    <property type="match status" value="1"/>
</dbReference>
<feature type="domain" description="C2H2-type" evidence="13">
    <location>
        <begin position="247"/>
        <end position="274"/>
    </location>
</feature>
<dbReference type="GO" id="GO:0045893">
    <property type="term" value="P:positive regulation of DNA-templated transcription"/>
    <property type="evidence" value="ECO:0007669"/>
    <property type="project" value="UniProtKB-ARBA"/>
</dbReference>
<feature type="domain" description="C2H2-type" evidence="13">
    <location>
        <begin position="159"/>
        <end position="186"/>
    </location>
</feature>
<comment type="similarity">
    <text evidence="2">Belongs to the krueppel C2H2-type zinc-finger protein family.</text>
</comment>
<protein>
    <recommendedName>
        <fullName evidence="13">C2H2-type domain-containing protein</fullName>
    </recommendedName>
</protein>
<dbReference type="FunFam" id="3.30.160.60:FF:000759">
    <property type="entry name" value="zinc finger protein 16"/>
    <property type="match status" value="1"/>
</dbReference>
<dbReference type="GO" id="GO:0005634">
    <property type="term" value="C:nucleus"/>
    <property type="evidence" value="ECO:0007669"/>
    <property type="project" value="UniProtKB-SubCell"/>
</dbReference>
<evidence type="ECO:0000313" key="14">
    <source>
        <dbReference type="Ensembl" id="ENSACUP00000022465.1"/>
    </source>
</evidence>
<sequence>MKKDEDYQQEGTPHPTAAHTHTPPCPYTLTDARRDPAAGSTLLGDTGLGGRGWSRWLLCIFLKSPQLSPFDLPTGSGREEQKEEQCQPREEQRGMLQGPQEEPQSPTVAVEHDGQQQPRDTQGSNAPRTLQKSSFNGTGGEDPPEATTQPQSNARGKQYRCEQCGEIFTYRISLTHHRRTHTGQKPFKCWYCGKSFTQRWNLLCHQTTHTKEKRFCCTTCRKHFCFRWEFVKHERSHMEERLSTREYMCEDCGKFLTGRSKLKQHQRIHTGEKPYRCQACGKSFTLRGTLLCHQKTHTKEKRFRCTTCRKDFYFRSTLIKHRRTHKWESLLALWHCEMTFQQSYHLYLWRHQLSIPKGESLVKDFTPYRIQPRDTQGSRGTRRPRKCSFKGSYFEDAQEATTQRQSFSRKENYKCEHCGKVLASMRSLTYHHRTHTGEKPYKCWDCGRGFARRQSLQSHQRTHTKEKPYLCTTCGKRFSFSSNLLVHRRIHTGEKPYACTHCGKRFRDGYKLRKHRESIHSGESLESFLTFFFLSLSGFTHSWWEQLRTQPCPIPTCPSSIPGPPRGRGELQGDELESKEEKGREGAEQAEPCRRWLLFMGLKSPQLSPFGPPQALGQRSRRRSSASPGKSRGGCCKGPKRNPQEDTTQPQSHSREEKYKCEHCGKVLASRHSLTYHQRTHTGEKPYKCWDCGRGFPIRESLLSHQRTHTGEKPFLCTTCGKRFSFRSNLFVHHLIHTGERPYACTHCGRAFRESYRLRKHQASFHNGESLDRLNPVSHRAHH</sequence>
<organism evidence="14 15">
    <name type="scientific">Athene cunicularia</name>
    <name type="common">Burrowing owl</name>
    <name type="synonym">Speotyto cunicularia</name>
    <dbReference type="NCBI Taxonomy" id="194338"/>
    <lineage>
        <taxon>Eukaryota</taxon>
        <taxon>Metazoa</taxon>
        <taxon>Chordata</taxon>
        <taxon>Craniata</taxon>
        <taxon>Vertebrata</taxon>
        <taxon>Euteleostomi</taxon>
        <taxon>Archelosauria</taxon>
        <taxon>Archosauria</taxon>
        <taxon>Dinosauria</taxon>
        <taxon>Saurischia</taxon>
        <taxon>Theropoda</taxon>
        <taxon>Coelurosauria</taxon>
        <taxon>Aves</taxon>
        <taxon>Neognathae</taxon>
        <taxon>Neoaves</taxon>
        <taxon>Telluraves</taxon>
        <taxon>Strigiformes</taxon>
        <taxon>Strigidae</taxon>
        <taxon>Athene</taxon>
    </lineage>
</organism>
<dbReference type="Gene3D" id="3.30.160.60">
    <property type="entry name" value="Classic Zinc Finger"/>
    <property type="match status" value="13"/>
</dbReference>
<dbReference type="InterPro" id="IPR036236">
    <property type="entry name" value="Znf_C2H2_sf"/>
</dbReference>
<feature type="domain" description="C2H2-type" evidence="13">
    <location>
        <begin position="413"/>
        <end position="440"/>
    </location>
</feature>
<dbReference type="PANTHER" id="PTHR24376">
    <property type="entry name" value="ZINC FINGER PROTEIN"/>
    <property type="match status" value="1"/>
</dbReference>
<dbReference type="GO" id="GO:0008270">
    <property type="term" value="F:zinc ion binding"/>
    <property type="evidence" value="ECO:0007669"/>
    <property type="project" value="UniProtKB-KW"/>
</dbReference>
<keyword evidence="4" id="KW-0677">Repeat</keyword>
<reference evidence="14" key="1">
    <citation type="submission" date="2025-08" db="UniProtKB">
        <authorList>
            <consortium name="Ensembl"/>
        </authorList>
    </citation>
    <scope>IDENTIFICATION</scope>
</reference>
<feature type="domain" description="C2H2-type" evidence="13">
    <location>
        <begin position="303"/>
        <end position="330"/>
    </location>
</feature>
<dbReference type="GO" id="GO:0005694">
    <property type="term" value="C:chromosome"/>
    <property type="evidence" value="ECO:0007669"/>
    <property type="project" value="UniProtKB-ARBA"/>
</dbReference>
<feature type="region of interest" description="Disordered" evidence="12">
    <location>
        <begin position="1"/>
        <end position="33"/>
    </location>
</feature>
<feature type="compositionally biased region" description="Polar residues" evidence="12">
    <location>
        <begin position="115"/>
        <end position="136"/>
    </location>
</feature>
<evidence type="ECO:0000313" key="15">
    <source>
        <dbReference type="Proteomes" id="UP000472269"/>
    </source>
</evidence>
<dbReference type="GO" id="GO:0043565">
    <property type="term" value="F:sequence-specific DNA binding"/>
    <property type="evidence" value="ECO:0007669"/>
    <property type="project" value="UniProtKB-ARBA"/>
</dbReference>
<evidence type="ECO:0000256" key="9">
    <source>
        <dbReference type="ARBA" id="ARBA00023163"/>
    </source>
</evidence>
<evidence type="ECO:0000256" key="1">
    <source>
        <dbReference type="ARBA" id="ARBA00004123"/>
    </source>
</evidence>
<keyword evidence="6" id="KW-0862">Zinc</keyword>
<dbReference type="FunFam" id="3.30.160.60:FF:000358">
    <property type="entry name" value="zinc finger protein 24"/>
    <property type="match status" value="1"/>
</dbReference>
<dbReference type="FunFam" id="3.30.160.60:FF:001730">
    <property type="entry name" value="zinc finger protein 660"/>
    <property type="match status" value="1"/>
</dbReference>
<dbReference type="Pfam" id="PF00096">
    <property type="entry name" value="zf-C2H2"/>
    <property type="match status" value="12"/>
</dbReference>
<dbReference type="FunFam" id="3.30.160.60:FF:001119">
    <property type="entry name" value="zinc finger protein 408"/>
    <property type="match status" value="1"/>
</dbReference>
<dbReference type="Proteomes" id="UP000472269">
    <property type="component" value="Unplaced"/>
</dbReference>
<feature type="region of interest" description="Disordered" evidence="12">
    <location>
        <begin position="605"/>
        <end position="658"/>
    </location>
</feature>
<feature type="compositionally biased region" description="Basic and acidic residues" evidence="12">
    <location>
        <begin position="579"/>
        <end position="590"/>
    </location>
</feature>
<evidence type="ECO:0000256" key="7">
    <source>
        <dbReference type="ARBA" id="ARBA00023015"/>
    </source>
</evidence>
<feature type="domain" description="C2H2-type" evidence="13">
    <location>
        <begin position="187"/>
        <end position="214"/>
    </location>
</feature>
<keyword evidence="10" id="KW-0539">Nucleus</keyword>
<dbReference type="FunFam" id="3.30.160.60:FF:002343">
    <property type="entry name" value="Zinc finger protein 33A"/>
    <property type="match status" value="1"/>
</dbReference>
<feature type="domain" description="C2H2-type" evidence="13">
    <location>
        <begin position="743"/>
        <end position="771"/>
    </location>
</feature>
<feature type="domain" description="C2H2-type" evidence="13">
    <location>
        <begin position="275"/>
        <end position="302"/>
    </location>
</feature>
<dbReference type="SUPFAM" id="SSF57667">
    <property type="entry name" value="beta-beta-alpha zinc fingers"/>
    <property type="match status" value="9"/>
</dbReference>
<dbReference type="FunFam" id="3.30.160.60:FF:001009">
    <property type="entry name" value="Zinc finger protein 26"/>
    <property type="match status" value="1"/>
</dbReference>
<feature type="domain" description="C2H2-type" evidence="13">
    <location>
        <begin position="715"/>
        <end position="742"/>
    </location>
</feature>
<reference evidence="14" key="2">
    <citation type="submission" date="2025-09" db="UniProtKB">
        <authorList>
            <consortium name="Ensembl"/>
        </authorList>
    </citation>
    <scope>IDENTIFICATION</scope>
</reference>
<evidence type="ECO:0000256" key="12">
    <source>
        <dbReference type="SAM" id="MobiDB-lite"/>
    </source>
</evidence>
<accession>A0A663NBS7</accession>
<evidence type="ECO:0000256" key="3">
    <source>
        <dbReference type="ARBA" id="ARBA00022723"/>
    </source>
</evidence>
<feature type="domain" description="C2H2-type" evidence="13">
    <location>
        <begin position="659"/>
        <end position="686"/>
    </location>
</feature>
<dbReference type="Ensembl" id="ENSACUT00000023941.1">
    <property type="protein sequence ID" value="ENSACUP00000022465.1"/>
    <property type="gene ID" value="ENSACUG00000014998.1"/>
</dbReference>
<evidence type="ECO:0000256" key="2">
    <source>
        <dbReference type="ARBA" id="ARBA00006991"/>
    </source>
</evidence>
<dbReference type="FunFam" id="3.30.160.60:FF:001732">
    <property type="entry name" value="Zgc:162936"/>
    <property type="match status" value="1"/>
</dbReference>
<dbReference type="FunFam" id="3.30.160.60:FF:002063">
    <property type="entry name" value="RB associated KRAB zinc finger"/>
    <property type="match status" value="1"/>
</dbReference>
<evidence type="ECO:0000256" key="6">
    <source>
        <dbReference type="ARBA" id="ARBA00022833"/>
    </source>
</evidence>
<feature type="domain" description="C2H2-type" evidence="13">
    <location>
        <begin position="687"/>
        <end position="714"/>
    </location>
</feature>
<evidence type="ECO:0000256" key="5">
    <source>
        <dbReference type="ARBA" id="ARBA00022771"/>
    </source>
</evidence>
<dbReference type="AlphaFoldDB" id="A0A663NBS7"/>
<evidence type="ECO:0000259" key="13">
    <source>
        <dbReference type="PROSITE" id="PS50157"/>
    </source>
</evidence>
<evidence type="ECO:0000256" key="4">
    <source>
        <dbReference type="ARBA" id="ARBA00022737"/>
    </source>
</evidence>
<feature type="domain" description="C2H2-type" evidence="13">
    <location>
        <begin position="497"/>
        <end position="525"/>
    </location>
</feature>
<evidence type="ECO:0000256" key="11">
    <source>
        <dbReference type="PROSITE-ProRule" id="PRU00042"/>
    </source>
</evidence>
<dbReference type="PROSITE" id="PS00028">
    <property type="entry name" value="ZINC_FINGER_C2H2_1"/>
    <property type="match status" value="14"/>
</dbReference>
<proteinExistence type="inferred from homology"/>
<comment type="subcellular location">
    <subcellularLocation>
        <location evidence="1">Nucleus</location>
    </subcellularLocation>
</comment>
<keyword evidence="8" id="KW-0238">DNA-binding</keyword>
<keyword evidence="5 11" id="KW-0863">Zinc-finger</keyword>
<feature type="compositionally biased region" description="Pro residues" evidence="12">
    <location>
        <begin position="555"/>
        <end position="565"/>
    </location>
</feature>
<feature type="domain" description="C2H2-type" evidence="13">
    <location>
        <begin position="215"/>
        <end position="242"/>
    </location>
</feature>
<name>A0A663NBS7_ATHCN</name>
<feature type="domain" description="C2H2-type" evidence="13">
    <location>
        <begin position="441"/>
        <end position="468"/>
    </location>
</feature>
<keyword evidence="9" id="KW-0804">Transcription</keyword>
<evidence type="ECO:0000256" key="8">
    <source>
        <dbReference type="ARBA" id="ARBA00023125"/>
    </source>
</evidence>
<feature type="compositionally biased region" description="Polar residues" evidence="12">
    <location>
        <begin position="146"/>
        <end position="155"/>
    </location>
</feature>
<feature type="compositionally biased region" description="Basic and acidic residues" evidence="12">
    <location>
        <begin position="77"/>
        <end position="93"/>
    </location>
</feature>
<feature type="compositionally biased region" description="Low complexity" evidence="12">
    <location>
        <begin position="12"/>
        <end position="22"/>
    </location>
</feature>